<evidence type="ECO:0000256" key="5">
    <source>
        <dbReference type="SAM" id="SignalP"/>
    </source>
</evidence>
<dbReference type="EMBL" id="JBHUJD010000007">
    <property type="protein sequence ID" value="MFD2310115.1"/>
    <property type="molecule type" value="Genomic_DNA"/>
</dbReference>
<proteinExistence type="predicted"/>
<evidence type="ECO:0000313" key="7">
    <source>
        <dbReference type="EMBL" id="MFD2310115.1"/>
    </source>
</evidence>
<evidence type="ECO:0000256" key="1">
    <source>
        <dbReference type="ARBA" id="ARBA00004167"/>
    </source>
</evidence>
<keyword evidence="2" id="KW-0812">Transmembrane</keyword>
<dbReference type="PROSITE" id="PS51257">
    <property type="entry name" value="PROKAR_LIPOPROTEIN"/>
    <property type="match status" value="1"/>
</dbReference>
<reference evidence="8" key="1">
    <citation type="journal article" date="2019" name="Int. J. Syst. Evol. Microbiol.">
        <title>The Global Catalogue of Microorganisms (GCM) 10K type strain sequencing project: providing services to taxonomists for standard genome sequencing and annotation.</title>
        <authorList>
            <consortium name="The Broad Institute Genomics Platform"/>
            <consortium name="The Broad Institute Genome Sequencing Center for Infectious Disease"/>
            <person name="Wu L."/>
            <person name="Ma J."/>
        </authorList>
    </citation>
    <scope>NUCLEOTIDE SEQUENCE [LARGE SCALE GENOMIC DNA]</scope>
    <source>
        <strain evidence="8">KCTC 12848</strain>
    </source>
</reference>
<comment type="caution">
    <text evidence="7">The sequence shown here is derived from an EMBL/GenBank/DDBJ whole genome shotgun (WGS) entry which is preliminary data.</text>
</comment>
<name>A0ABW5ECH1_9GAMM</name>
<evidence type="ECO:0000256" key="4">
    <source>
        <dbReference type="ARBA" id="ARBA00023136"/>
    </source>
</evidence>
<dbReference type="PROSITE" id="PS52015">
    <property type="entry name" value="TONB_CTD"/>
    <property type="match status" value="1"/>
</dbReference>
<feature type="chain" id="PRO_5045576367" evidence="5">
    <location>
        <begin position="28"/>
        <end position="133"/>
    </location>
</feature>
<gene>
    <name evidence="7" type="ORF">ACFSKX_06760</name>
</gene>
<evidence type="ECO:0000259" key="6">
    <source>
        <dbReference type="PROSITE" id="PS52015"/>
    </source>
</evidence>
<dbReference type="NCBIfam" id="TIGR01352">
    <property type="entry name" value="tonB_Cterm"/>
    <property type="match status" value="1"/>
</dbReference>
<keyword evidence="3" id="KW-1133">Transmembrane helix</keyword>
<dbReference type="InterPro" id="IPR037682">
    <property type="entry name" value="TonB_C"/>
</dbReference>
<feature type="domain" description="TonB C-terminal" evidence="6">
    <location>
        <begin position="41"/>
        <end position="133"/>
    </location>
</feature>
<dbReference type="RefSeq" id="WP_265721390.1">
    <property type="nucleotide sequence ID" value="NZ_JAPIVK010000011.1"/>
</dbReference>
<dbReference type="Proteomes" id="UP001597425">
    <property type="component" value="Unassembled WGS sequence"/>
</dbReference>
<sequence>MKNLLRISIFVLFISTMFGCSSSPAPVAVLNTDIKIIDPEELDDYWIPEIRRNISYPPERYMPPQGVKGYVKVKYIIDSNGNIFNAEVVESEPEKVFDGLALISLSNKKFSPAEKNKNRMPVKVVTKMRFNIR</sequence>
<dbReference type="Gene3D" id="3.30.2420.10">
    <property type="entry name" value="TonB"/>
    <property type="match status" value="1"/>
</dbReference>
<keyword evidence="8" id="KW-1185">Reference proteome</keyword>
<feature type="signal peptide" evidence="5">
    <location>
        <begin position="1"/>
        <end position="27"/>
    </location>
</feature>
<keyword evidence="5" id="KW-0732">Signal</keyword>
<comment type="subcellular location">
    <subcellularLocation>
        <location evidence="1">Membrane</location>
        <topology evidence="1">Single-pass membrane protein</topology>
    </subcellularLocation>
</comment>
<dbReference type="SUPFAM" id="SSF74653">
    <property type="entry name" value="TolA/TonB C-terminal domain"/>
    <property type="match status" value="1"/>
</dbReference>
<dbReference type="Pfam" id="PF03544">
    <property type="entry name" value="TonB_C"/>
    <property type="match status" value="1"/>
</dbReference>
<protein>
    <submittedName>
        <fullName evidence="7">TonB family protein</fullName>
    </submittedName>
</protein>
<accession>A0ABW5ECH1</accession>
<dbReference type="InterPro" id="IPR006260">
    <property type="entry name" value="TonB/TolA_C"/>
</dbReference>
<evidence type="ECO:0000313" key="8">
    <source>
        <dbReference type="Proteomes" id="UP001597425"/>
    </source>
</evidence>
<evidence type="ECO:0000256" key="3">
    <source>
        <dbReference type="ARBA" id="ARBA00022989"/>
    </source>
</evidence>
<evidence type="ECO:0000256" key="2">
    <source>
        <dbReference type="ARBA" id="ARBA00022692"/>
    </source>
</evidence>
<organism evidence="7 8">
    <name type="scientific">Microbulbifer halophilus</name>
    <dbReference type="NCBI Taxonomy" id="453963"/>
    <lineage>
        <taxon>Bacteria</taxon>
        <taxon>Pseudomonadati</taxon>
        <taxon>Pseudomonadota</taxon>
        <taxon>Gammaproteobacteria</taxon>
        <taxon>Cellvibrionales</taxon>
        <taxon>Microbulbiferaceae</taxon>
        <taxon>Microbulbifer</taxon>
    </lineage>
</organism>
<keyword evidence="4" id="KW-0472">Membrane</keyword>